<name>A0A318NC97_9PROT</name>
<dbReference type="RefSeq" id="WP_110438679.1">
    <property type="nucleotide sequence ID" value="NZ_CP046393.1"/>
</dbReference>
<evidence type="ECO:0000256" key="10">
    <source>
        <dbReference type="SAM" id="MobiDB-lite"/>
    </source>
</evidence>
<keyword evidence="3 9" id="KW-0813">Transport</keyword>
<evidence type="ECO:0000313" key="13">
    <source>
        <dbReference type="Proteomes" id="UP000247565"/>
    </source>
</evidence>
<feature type="domain" description="AprE-like beta-barrel" evidence="11">
    <location>
        <begin position="392"/>
        <end position="497"/>
    </location>
</feature>
<dbReference type="Pfam" id="PF26002">
    <property type="entry name" value="Beta-barrel_AprE"/>
    <property type="match status" value="1"/>
</dbReference>
<sequence length="522" mass="57599">MVDDNHKNQLPGNVNSENNNEKSNISNELTDTTEKKIKKTSEKKDVSLNDEQSSIPEGYLPAADNTAESQADMPIALLEFTSPTAAIINMPPTASAQYITWVIGALALFSIIALCVFPLDKVVSAQGRLVSVDPPLLIQPMEESIIKSIDVKEGDFVTKGQVLAHLDPTIQQADIDNLRLQVESGQAEFDRLQAEASNKNYTVDPSNPYSVEQGNSFIKRKLEYDAKVDGFNQKINEQSFQLKNFLATTAVLKGRLQVASDIHLMRKKLQEQQVGSRLSTLGSQDTLMDVEDKLITAQQSANATQKKIASLLADKQAYIESWKGEVYKNLTLIQRQLAKDKGEYEKAKLRRKKVLMRAEQDAIVLSISKGSVGSILNSGMPFMTLVPVGTGLEVEAAVQDADVGYMKLGDKAIIKFDTFPYTQYGGAEAVVTNVSADVFQPGDTGQDMSNRRGAAPLQFREKPFYRVRLKINKYTLHSIPNFFHPTPGLTVTADVHVGKRTAAQYLMNGIVPKLTEGMRDPQ</sequence>
<dbReference type="InterPro" id="IPR058982">
    <property type="entry name" value="Beta-barrel_AprE"/>
</dbReference>
<keyword evidence="5 9" id="KW-0997">Cell inner membrane</keyword>
<accession>A0A318NC97</accession>
<evidence type="ECO:0000256" key="3">
    <source>
        <dbReference type="ARBA" id="ARBA00022448"/>
    </source>
</evidence>
<comment type="caution">
    <text evidence="12">The sequence shown here is derived from an EMBL/GenBank/DDBJ whole genome shotgun (WGS) entry which is preliminary data.</text>
</comment>
<evidence type="ECO:0000256" key="5">
    <source>
        <dbReference type="ARBA" id="ARBA00022519"/>
    </source>
</evidence>
<organism evidence="12 13">
    <name type="scientific">Commensalibacter melissae</name>
    <dbReference type="NCBI Taxonomy" id="2070537"/>
    <lineage>
        <taxon>Bacteria</taxon>
        <taxon>Pseudomonadati</taxon>
        <taxon>Pseudomonadota</taxon>
        <taxon>Alphaproteobacteria</taxon>
        <taxon>Acetobacterales</taxon>
        <taxon>Acetobacteraceae</taxon>
    </lineage>
</organism>
<dbReference type="EMBL" id="QGLT01000002">
    <property type="protein sequence ID" value="PXZ00536.1"/>
    <property type="molecule type" value="Genomic_DNA"/>
</dbReference>
<evidence type="ECO:0000256" key="7">
    <source>
        <dbReference type="ARBA" id="ARBA00022989"/>
    </source>
</evidence>
<keyword evidence="6 9" id="KW-0812">Transmembrane</keyword>
<proteinExistence type="inferred from homology"/>
<evidence type="ECO:0000256" key="4">
    <source>
        <dbReference type="ARBA" id="ARBA00022475"/>
    </source>
</evidence>
<evidence type="ECO:0000256" key="1">
    <source>
        <dbReference type="ARBA" id="ARBA00004377"/>
    </source>
</evidence>
<keyword evidence="7 9" id="KW-1133">Transmembrane helix</keyword>
<evidence type="ECO:0000256" key="2">
    <source>
        <dbReference type="ARBA" id="ARBA00009477"/>
    </source>
</evidence>
<dbReference type="PRINTS" id="PR01490">
    <property type="entry name" value="RTXTOXIND"/>
</dbReference>
<dbReference type="InterPro" id="IPR010129">
    <property type="entry name" value="T1SS_HlyD"/>
</dbReference>
<dbReference type="OrthoDB" id="9810980at2"/>
<evidence type="ECO:0000313" key="12">
    <source>
        <dbReference type="EMBL" id="PXZ00536.1"/>
    </source>
</evidence>
<feature type="region of interest" description="Disordered" evidence="10">
    <location>
        <begin position="1"/>
        <end position="59"/>
    </location>
</feature>
<dbReference type="NCBIfam" id="TIGR01843">
    <property type="entry name" value="type_I_hlyD"/>
    <property type="match status" value="1"/>
</dbReference>
<dbReference type="PANTHER" id="PTHR30386">
    <property type="entry name" value="MEMBRANE FUSION SUBUNIT OF EMRAB-TOLC MULTIDRUG EFFLUX PUMP"/>
    <property type="match status" value="1"/>
</dbReference>
<dbReference type="Proteomes" id="UP000247565">
    <property type="component" value="Unassembled WGS sequence"/>
</dbReference>
<evidence type="ECO:0000256" key="8">
    <source>
        <dbReference type="ARBA" id="ARBA00023136"/>
    </source>
</evidence>
<dbReference type="Gene3D" id="2.40.30.170">
    <property type="match status" value="1"/>
</dbReference>
<dbReference type="InterPro" id="IPR050739">
    <property type="entry name" value="MFP"/>
</dbReference>
<evidence type="ECO:0000256" key="9">
    <source>
        <dbReference type="RuleBase" id="RU365093"/>
    </source>
</evidence>
<evidence type="ECO:0000256" key="6">
    <source>
        <dbReference type="ARBA" id="ARBA00022692"/>
    </source>
</evidence>
<feature type="compositionally biased region" description="Basic and acidic residues" evidence="10">
    <location>
        <begin position="32"/>
        <end position="47"/>
    </location>
</feature>
<dbReference type="Gene3D" id="1.10.287.470">
    <property type="entry name" value="Helix hairpin bin"/>
    <property type="match status" value="1"/>
</dbReference>
<gene>
    <name evidence="12" type="ORF">DK869_03775</name>
</gene>
<feature type="compositionally biased region" description="Low complexity" evidence="10">
    <location>
        <begin position="13"/>
        <end position="30"/>
    </location>
</feature>
<keyword evidence="13" id="KW-1185">Reference proteome</keyword>
<dbReference type="GO" id="GO:0005886">
    <property type="term" value="C:plasma membrane"/>
    <property type="evidence" value="ECO:0007669"/>
    <property type="project" value="UniProtKB-SubCell"/>
</dbReference>
<comment type="similarity">
    <text evidence="2 9">Belongs to the membrane fusion protein (MFP) (TC 8.A.1) family.</text>
</comment>
<feature type="transmembrane region" description="Helical" evidence="9">
    <location>
        <begin position="98"/>
        <end position="119"/>
    </location>
</feature>
<dbReference type="GO" id="GO:0015031">
    <property type="term" value="P:protein transport"/>
    <property type="evidence" value="ECO:0007669"/>
    <property type="project" value="InterPro"/>
</dbReference>
<protein>
    <recommendedName>
        <fullName evidence="9">Membrane fusion protein (MFP) family protein</fullName>
    </recommendedName>
</protein>
<dbReference type="AlphaFoldDB" id="A0A318NC97"/>
<keyword evidence="8 9" id="KW-0472">Membrane</keyword>
<keyword evidence="4 9" id="KW-1003">Cell membrane</keyword>
<evidence type="ECO:0000259" key="11">
    <source>
        <dbReference type="Pfam" id="PF26002"/>
    </source>
</evidence>
<dbReference type="SUPFAM" id="SSF111369">
    <property type="entry name" value="HlyD-like secretion proteins"/>
    <property type="match status" value="1"/>
</dbReference>
<dbReference type="Gene3D" id="2.40.50.100">
    <property type="match status" value="1"/>
</dbReference>
<reference evidence="12 13" key="1">
    <citation type="submission" date="2018-05" db="EMBL/GenBank/DDBJ databases">
        <title>Reference genomes for bee gut microbiota database.</title>
        <authorList>
            <person name="Ellegaard K.M."/>
        </authorList>
    </citation>
    <scope>NUCLEOTIDE SEQUENCE [LARGE SCALE GENOMIC DNA]</scope>
    <source>
        <strain evidence="12 13">ESL0284</strain>
    </source>
</reference>
<comment type="subcellular location">
    <subcellularLocation>
        <location evidence="1 9">Cell inner membrane</location>
        <topology evidence="1 9">Single-pass membrane protein</topology>
    </subcellularLocation>
</comment>
<dbReference type="PANTHER" id="PTHR30386:SF26">
    <property type="entry name" value="TRANSPORT PROTEIN COMB"/>
    <property type="match status" value="1"/>
</dbReference>